<comment type="similarity">
    <text evidence="1 4">Belongs to the heat shock protein 70 family.</text>
</comment>
<reference evidence="7" key="3">
    <citation type="submission" date="2020-10" db="UniProtKB">
        <authorList>
            <consortium name="WormBaseParasite"/>
        </authorList>
    </citation>
    <scope>IDENTIFICATION</scope>
</reference>
<accession>A0A068WX97</accession>
<dbReference type="EMBL" id="LK028606">
    <property type="protein sequence ID" value="CDS24468.1"/>
    <property type="molecule type" value="Genomic_DNA"/>
</dbReference>
<gene>
    <name evidence="7" type="primary">EGR_05223</name>
    <name evidence="5" type="ORF">EgrG_000331600</name>
</gene>
<dbReference type="Pfam" id="PF00012">
    <property type="entry name" value="HSP70"/>
    <property type="match status" value="1"/>
</dbReference>
<dbReference type="InterPro" id="IPR043129">
    <property type="entry name" value="ATPase_NBD"/>
</dbReference>
<dbReference type="Gene3D" id="3.90.640.10">
    <property type="entry name" value="Actin, Chain A, domain 4"/>
    <property type="match status" value="1"/>
</dbReference>
<dbReference type="WBParaSite" id="EgrG_000331600">
    <property type="protein sequence ID" value="EgrG_000331600"/>
    <property type="gene ID" value="EgrG_000331600"/>
</dbReference>
<dbReference type="SUPFAM" id="SSF100920">
    <property type="entry name" value="Heat shock protein 70kD (HSP70), peptide-binding domain"/>
    <property type="match status" value="1"/>
</dbReference>
<dbReference type="Proteomes" id="UP000492820">
    <property type="component" value="Unassembled WGS sequence"/>
</dbReference>
<evidence type="ECO:0000256" key="3">
    <source>
        <dbReference type="ARBA" id="ARBA00022840"/>
    </source>
</evidence>
<keyword evidence="3 4" id="KW-0067">ATP-binding</keyword>
<dbReference type="OrthoDB" id="6228889at2759"/>
<evidence type="ECO:0000313" key="5">
    <source>
        <dbReference type="EMBL" id="CDS24468.1"/>
    </source>
</evidence>
<sequence length="631" mass="70744">MNSPVAIDLGDSFCRVGLYKPHDGRVRIVPDFEGYSYCCYSIPSYVAFVNNAQLVGTTARMQSVQEPHQTISRMKSLLGKRYFEVEEQLSNITYQVTSDIGDAGRPLINGQFYAEEIVAVLVNKMREVITHTAKQSVKDVVITVPPCFKDAQRQATLDAAEIAGVRVAAMLNETTAAAFVYAFSAKEEPLNVLFYDFGGGHVAVTVASVSKSEVRILGSAGSQKVSGNGITDRFTASVAELIVKQYNQDPYLNMKTYNLLRLICERCKRDLSSNLESELIIRGVLPDIPIRVVITRAHFEDMCQDLFKTAMEPIDEAIQLADLNIDDIKDVVILGGSARIPKVDLLLREKFHKRQINKRLHSEETVAYGAALYAAQLAKALPTSVSVYDVTNHTIAIEQPHRVVSPMIPRNTPIPCAFRRTFSTMPDSDQSHLTVRLYEGDRAKATDNTFLGSFDITELRPAFGDIHEAMVDFEVDKNGILKATLVLDSRWHQLKHVDIKKTCLPADFKYTACREFARSLSGDAHMRRLFEHRRYLEFFAYLLRTATGAKALDLQEQEVQCLLHESKASLGWLRSNPKAQLDETDAKIMSVQDTVTSSLRCTIEELVYHALHFTNPEGDIKYFPVDSEKPE</sequence>
<dbReference type="AlphaFoldDB" id="A0A068WX97"/>
<dbReference type="InterPro" id="IPR029047">
    <property type="entry name" value="HSP70_peptide-bd_sf"/>
</dbReference>
<dbReference type="GO" id="GO:0005524">
    <property type="term" value="F:ATP binding"/>
    <property type="evidence" value="ECO:0007669"/>
    <property type="project" value="UniProtKB-KW"/>
</dbReference>
<evidence type="ECO:0000256" key="1">
    <source>
        <dbReference type="ARBA" id="ARBA00007381"/>
    </source>
</evidence>
<evidence type="ECO:0000313" key="6">
    <source>
        <dbReference type="Proteomes" id="UP000492820"/>
    </source>
</evidence>
<keyword evidence="5" id="KW-0346">Stress response</keyword>
<dbReference type="SUPFAM" id="SSF53067">
    <property type="entry name" value="Actin-like ATPase domain"/>
    <property type="match status" value="2"/>
</dbReference>
<dbReference type="PANTHER" id="PTHR19375">
    <property type="entry name" value="HEAT SHOCK PROTEIN 70KDA"/>
    <property type="match status" value="1"/>
</dbReference>
<dbReference type="Gene3D" id="2.60.34.10">
    <property type="entry name" value="Substrate Binding Domain Of DNAk, Chain A, domain 1"/>
    <property type="match status" value="1"/>
</dbReference>
<reference evidence="5 6" key="1">
    <citation type="journal article" date="2013" name="Nature">
        <title>The genomes of four tapeworm species reveal adaptations to parasitism.</title>
        <authorList>
            <person name="Tsai I.J."/>
            <person name="Zarowiecki M."/>
            <person name="Holroyd N."/>
            <person name="Garciarrubio A."/>
            <person name="Sanchez-Flores A."/>
            <person name="Brooks K.L."/>
            <person name="Tracey A."/>
            <person name="Bobes R.J."/>
            <person name="Fragoso G."/>
            <person name="Sciutto E."/>
            <person name="Aslett M."/>
            <person name="Beasley H."/>
            <person name="Bennett H.M."/>
            <person name="Cai J."/>
            <person name="Camicia F."/>
            <person name="Clark R."/>
            <person name="Cucher M."/>
            <person name="De Silva N."/>
            <person name="Day T.A."/>
            <person name="Deplazes P."/>
            <person name="Estrada K."/>
            <person name="Fernandez C."/>
            <person name="Holland P.W."/>
            <person name="Hou J."/>
            <person name="Hu S."/>
            <person name="Huckvale T."/>
            <person name="Hung S.S."/>
            <person name="Kamenetzky L."/>
            <person name="Keane J.A."/>
            <person name="Kiss F."/>
            <person name="Koziol U."/>
            <person name="Lambert O."/>
            <person name="Liu K."/>
            <person name="Luo X."/>
            <person name="Luo Y."/>
            <person name="Macchiaroli N."/>
            <person name="Nichol S."/>
            <person name="Paps J."/>
            <person name="Parkinson J."/>
            <person name="Pouchkina-Stantcheva N."/>
            <person name="Riddiford N."/>
            <person name="Rosenzvit M."/>
            <person name="Salinas G."/>
            <person name="Wasmuth J.D."/>
            <person name="Zamanian M."/>
            <person name="Zheng Y."/>
            <person name="Cai X."/>
            <person name="Soberon X."/>
            <person name="Olson P.D."/>
            <person name="Laclette J.P."/>
            <person name="Brehm K."/>
            <person name="Berriman M."/>
            <person name="Garciarrubio A."/>
            <person name="Bobes R.J."/>
            <person name="Fragoso G."/>
            <person name="Sanchez-Flores A."/>
            <person name="Estrada K."/>
            <person name="Cevallos M.A."/>
            <person name="Morett E."/>
            <person name="Gonzalez V."/>
            <person name="Portillo T."/>
            <person name="Ochoa-Leyva A."/>
            <person name="Jose M.V."/>
            <person name="Sciutto E."/>
            <person name="Landa A."/>
            <person name="Jimenez L."/>
            <person name="Valdes V."/>
            <person name="Carrero J.C."/>
            <person name="Larralde C."/>
            <person name="Morales-Montor J."/>
            <person name="Limon-Lason J."/>
            <person name="Soberon X."/>
            <person name="Laclette J.P."/>
        </authorList>
    </citation>
    <scope>NUCLEOTIDE SEQUENCE [LARGE SCALE GENOMIC DNA]</scope>
</reference>
<dbReference type="GO" id="GO:0140662">
    <property type="term" value="F:ATP-dependent protein folding chaperone"/>
    <property type="evidence" value="ECO:0007669"/>
    <property type="project" value="InterPro"/>
</dbReference>
<dbReference type="Gene3D" id="3.30.30.30">
    <property type="match status" value="1"/>
</dbReference>
<name>A0A068WX97_ECHGR</name>
<dbReference type="InterPro" id="IPR013126">
    <property type="entry name" value="Hsp_70_fam"/>
</dbReference>
<keyword evidence="2 4" id="KW-0547">Nucleotide-binding</keyword>
<evidence type="ECO:0000256" key="4">
    <source>
        <dbReference type="RuleBase" id="RU003322"/>
    </source>
</evidence>
<evidence type="ECO:0000313" key="7">
    <source>
        <dbReference type="WBParaSite" id="EgrG_000331600"/>
    </source>
</evidence>
<proteinExistence type="inferred from homology"/>
<evidence type="ECO:0000256" key="2">
    <source>
        <dbReference type="ARBA" id="ARBA00022741"/>
    </source>
</evidence>
<protein>
    <submittedName>
        <fullName evidence="5 7">Heat shock protein kDa</fullName>
    </submittedName>
</protein>
<reference evidence="5" key="2">
    <citation type="submission" date="2014-06" db="EMBL/GenBank/DDBJ databases">
        <authorList>
            <person name="Aslett M."/>
        </authorList>
    </citation>
    <scope>NUCLEOTIDE SEQUENCE</scope>
</reference>
<dbReference type="PRINTS" id="PR00301">
    <property type="entry name" value="HEATSHOCK70"/>
</dbReference>
<organism evidence="5">
    <name type="scientific">Echinococcus granulosus</name>
    <name type="common">Hydatid tapeworm</name>
    <dbReference type="NCBI Taxonomy" id="6210"/>
    <lineage>
        <taxon>Eukaryota</taxon>
        <taxon>Metazoa</taxon>
        <taxon>Spiralia</taxon>
        <taxon>Lophotrochozoa</taxon>
        <taxon>Platyhelminthes</taxon>
        <taxon>Cestoda</taxon>
        <taxon>Eucestoda</taxon>
        <taxon>Cyclophyllidea</taxon>
        <taxon>Taeniidae</taxon>
        <taxon>Echinococcus</taxon>
        <taxon>Echinococcus granulosus group</taxon>
    </lineage>
</organism>
<dbReference type="Gene3D" id="3.30.420.40">
    <property type="match status" value="2"/>
</dbReference>